<protein>
    <submittedName>
        <fullName evidence="12">Cytochrome P450 family protein</fullName>
    </submittedName>
</protein>
<gene>
    <name evidence="12" type="ORF">RhiXN_05964</name>
</gene>
<dbReference type="KEGG" id="rsx:RhiXN_05964"/>
<keyword evidence="6 10" id="KW-0560">Oxidoreductase</keyword>
<dbReference type="PRINTS" id="PR00385">
    <property type="entry name" value="P450"/>
</dbReference>
<evidence type="ECO:0000256" key="2">
    <source>
        <dbReference type="ARBA" id="ARBA00005179"/>
    </source>
</evidence>
<evidence type="ECO:0000313" key="12">
    <source>
        <dbReference type="EMBL" id="QRW20975.1"/>
    </source>
</evidence>
<keyword evidence="8 10" id="KW-0503">Monooxygenase</keyword>
<evidence type="ECO:0000256" key="3">
    <source>
        <dbReference type="ARBA" id="ARBA00010617"/>
    </source>
</evidence>
<name>A0A8H8NX20_9AGAM</name>
<evidence type="ECO:0000313" key="13">
    <source>
        <dbReference type="Proteomes" id="UP000650533"/>
    </source>
</evidence>
<dbReference type="EMBL" id="CP059663">
    <property type="protein sequence ID" value="QRW20975.1"/>
    <property type="molecule type" value="Genomic_DNA"/>
</dbReference>
<keyword evidence="11" id="KW-0472">Membrane</keyword>
<proteinExistence type="inferred from homology"/>
<dbReference type="PANTHER" id="PTHR24305:SF29">
    <property type="entry name" value="BENZOATE-PARA-HYDROXYLASE"/>
    <property type="match status" value="1"/>
</dbReference>
<accession>A0A8H8NX20</accession>
<dbReference type="RefSeq" id="XP_043181212.1">
    <property type="nucleotide sequence ID" value="XM_043325780.1"/>
</dbReference>
<keyword evidence="7 9" id="KW-0408">Iron</keyword>
<keyword evidence="4 9" id="KW-0349">Heme</keyword>
<evidence type="ECO:0000256" key="6">
    <source>
        <dbReference type="ARBA" id="ARBA00023002"/>
    </source>
</evidence>
<comment type="pathway">
    <text evidence="2">Secondary metabolite biosynthesis.</text>
</comment>
<dbReference type="PANTHER" id="PTHR24305">
    <property type="entry name" value="CYTOCHROME P450"/>
    <property type="match status" value="1"/>
</dbReference>
<dbReference type="Gene3D" id="1.10.630.10">
    <property type="entry name" value="Cytochrome P450"/>
    <property type="match status" value="1"/>
</dbReference>
<evidence type="ECO:0000256" key="1">
    <source>
        <dbReference type="ARBA" id="ARBA00001971"/>
    </source>
</evidence>
<dbReference type="GO" id="GO:0004497">
    <property type="term" value="F:monooxygenase activity"/>
    <property type="evidence" value="ECO:0007669"/>
    <property type="project" value="UniProtKB-KW"/>
</dbReference>
<dbReference type="GO" id="GO:0005506">
    <property type="term" value="F:iron ion binding"/>
    <property type="evidence" value="ECO:0007669"/>
    <property type="project" value="InterPro"/>
</dbReference>
<dbReference type="InterPro" id="IPR001128">
    <property type="entry name" value="Cyt_P450"/>
</dbReference>
<dbReference type="GeneID" id="67028243"/>
<sequence>MNQERGRHSIHKSPQASFSKETAMVVDSLHLAHYSVGLGILVLISYAIPYLLDPYNYRHRFPGPRLAAFTNWWMFRLVRSGHHSEAVKELYEKYGTFVRLGPNHISIADPDAFESVYGHGKGLLKSEFYHAFQGGPETDTFNARNKAEHSSRGVSGINWVAENGKAVINVCAQFSYLAFDIIGDLSLGSPFGLVQAQKDSSLSVESVDVSGETKQGTVEIPIARTIAGGLAQCTTIGLFPSWAHNIHMFLPWNALALFDRLRFFKLATTLVDARLKRGSGKDMEDGSGKRNIDLIDKLIEIQDENGNPLPKDEMIAEAVLLLVAGSDTVSNNLSSLFYHLAMQPEIQQELQAELDKHIIYDDSHRYEVKEGVAVPGYDVVAWYDDIKGLPFLNACVKETLRIHSTVGIGLPRVVPPGKEIRIAGQTFKPGSVISVPSYTTNRASVWGSNATEFQPKRWLDDKSGSLSKYFVPFSVGPRACIGRNLGYMELMLIAATLVRRYDIEALPITKMVTHEGFTREAVHCEVAIKRRKA</sequence>
<keyword evidence="11" id="KW-0812">Transmembrane</keyword>
<organism evidence="12 13">
    <name type="scientific">Rhizoctonia solani</name>
    <dbReference type="NCBI Taxonomy" id="456999"/>
    <lineage>
        <taxon>Eukaryota</taxon>
        <taxon>Fungi</taxon>
        <taxon>Dikarya</taxon>
        <taxon>Basidiomycota</taxon>
        <taxon>Agaricomycotina</taxon>
        <taxon>Agaricomycetes</taxon>
        <taxon>Cantharellales</taxon>
        <taxon>Ceratobasidiaceae</taxon>
        <taxon>Rhizoctonia</taxon>
    </lineage>
</organism>
<dbReference type="Pfam" id="PF00067">
    <property type="entry name" value="p450"/>
    <property type="match status" value="1"/>
</dbReference>
<dbReference type="PRINTS" id="PR00463">
    <property type="entry name" value="EP450I"/>
</dbReference>
<dbReference type="InterPro" id="IPR002401">
    <property type="entry name" value="Cyt_P450_E_grp-I"/>
</dbReference>
<dbReference type="GO" id="GO:0016705">
    <property type="term" value="F:oxidoreductase activity, acting on paired donors, with incorporation or reduction of molecular oxygen"/>
    <property type="evidence" value="ECO:0007669"/>
    <property type="project" value="InterPro"/>
</dbReference>
<evidence type="ECO:0000256" key="10">
    <source>
        <dbReference type="RuleBase" id="RU000461"/>
    </source>
</evidence>
<keyword evidence="11" id="KW-1133">Transmembrane helix</keyword>
<evidence type="ECO:0000256" key="11">
    <source>
        <dbReference type="SAM" id="Phobius"/>
    </source>
</evidence>
<feature type="transmembrane region" description="Helical" evidence="11">
    <location>
        <begin position="31"/>
        <end position="52"/>
    </location>
</feature>
<evidence type="ECO:0000256" key="8">
    <source>
        <dbReference type="ARBA" id="ARBA00023033"/>
    </source>
</evidence>
<evidence type="ECO:0000256" key="5">
    <source>
        <dbReference type="ARBA" id="ARBA00022723"/>
    </source>
</evidence>
<evidence type="ECO:0000256" key="7">
    <source>
        <dbReference type="ARBA" id="ARBA00023004"/>
    </source>
</evidence>
<dbReference type="Proteomes" id="UP000650533">
    <property type="component" value="Chromosome 6"/>
</dbReference>
<dbReference type="GO" id="GO:0020037">
    <property type="term" value="F:heme binding"/>
    <property type="evidence" value="ECO:0007669"/>
    <property type="project" value="InterPro"/>
</dbReference>
<dbReference type="InterPro" id="IPR050121">
    <property type="entry name" value="Cytochrome_P450_monoxygenase"/>
</dbReference>
<feature type="binding site" description="axial binding residue" evidence="9">
    <location>
        <position position="480"/>
    </location>
    <ligand>
        <name>heme</name>
        <dbReference type="ChEBI" id="CHEBI:30413"/>
    </ligand>
    <ligandPart>
        <name>Fe</name>
        <dbReference type="ChEBI" id="CHEBI:18248"/>
    </ligandPart>
</feature>
<keyword evidence="5 9" id="KW-0479">Metal-binding</keyword>
<dbReference type="AlphaFoldDB" id="A0A8H8NX20"/>
<dbReference type="InterPro" id="IPR036396">
    <property type="entry name" value="Cyt_P450_sf"/>
</dbReference>
<evidence type="ECO:0000256" key="4">
    <source>
        <dbReference type="ARBA" id="ARBA00022617"/>
    </source>
</evidence>
<comment type="cofactor">
    <cofactor evidence="1 9">
        <name>heme</name>
        <dbReference type="ChEBI" id="CHEBI:30413"/>
    </cofactor>
</comment>
<reference evidence="12" key="1">
    <citation type="submission" date="2020-05" db="EMBL/GenBank/DDBJ databases">
        <title>Evolutionary and genomic comparisons of hybrid uninucleate and nonhybrid Rhizoctonia fungi.</title>
        <authorList>
            <person name="Li C."/>
            <person name="Chen X."/>
        </authorList>
    </citation>
    <scope>NUCLEOTIDE SEQUENCE</scope>
    <source>
        <strain evidence="12">AG-1 IA</strain>
    </source>
</reference>
<comment type="similarity">
    <text evidence="3 10">Belongs to the cytochrome P450 family.</text>
</comment>
<dbReference type="InterPro" id="IPR017972">
    <property type="entry name" value="Cyt_P450_CS"/>
</dbReference>
<dbReference type="SUPFAM" id="SSF48264">
    <property type="entry name" value="Cytochrome P450"/>
    <property type="match status" value="1"/>
</dbReference>
<dbReference type="PROSITE" id="PS00086">
    <property type="entry name" value="CYTOCHROME_P450"/>
    <property type="match status" value="1"/>
</dbReference>
<evidence type="ECO:0000256" key="9">
    <source>
        <dbReference type="PIRSR" id="PIRSR602401-1"/>
    </source>
</evidence>